<protein>
    <submittedName>
        <fullName evidence="1">Uncharacterized protein</fullName>
    </submittedName>
</protein>
<name>A0A1H6VR48_9EURY</name>
<evidence type="ECO:0000313" key="2">
    <source>
        <dbReference type="Proteomes" id="UP000198888"/>
    </source>
</evidence>
<dbReference type="EMBL" id="FNYR01000019">
    <property type="protein sequence ID" value="SEJ07103.1"/>
    <property type="molecule type" value="Genomic_DNA"/>
</dbReference>
<reference evidence="1 2" key="1">
    <citation type="submission" date="2016-10" db="EMBL/GenBank/DDBJ databases">
        <authorList>
            <person name="de Groot N.N."/>
        </authorList>
    </citation>
    <scope>NUCLEOTIDE SEQUENCE [LARGE SCALE GENOMIC DNA]</scope>
    <source>
        <strain evidence="1 2">DSM 22187</strain>
    </source>
</reference>
<organism evidence="1 2">
    <name type="scientific">Halohasta litchfieldiae</name>
    <dbReference type="NCBI Taxonomy" id="1073996"/>
    <lineage>
        <taxon>Archaea</taxon>
        <taxon>Methanobacteriati</taxon>
        <taxon>Methanobacteriota</taxon>
        <taxon>Stenosarchaea group</taxon>
        <taxon>Halobacteria</taxon>
        <taxon>Halobacteriales</taxon>
        <taxon>Haloferacaceae</taxon>
        <taxon>Halohasta</taxon>
    </lineage>
</organism>
<dbReference type="Proteomes" id="UP000198888">
    <property type="component" value="Unassembled WGS sequence"/>
</dbReference>
<accession>A0A1H6VR48</accession>
<proteinExistence type="predicted"/>
<dbReference type="AlphaFoldDB" id="A0A1H6VR48"/>
<dbReference type="STRING" id="1073996.SAMN05444271_11932"/>
<gene>
    <name evidence="1" type="ORF">SAMN05444271_11932</name>
</gene>
<sequence length="82" mass="9603">MKVGRKIFITAFPVCIGKIIIEPLRIKKVSIYRSGRVLALAVYYPPIPRFCCRNTINENRSCVYSCPPYRFIRETINDDQYN</sequence>
<keyword evidence="2" id="KW-1185">Reference proteome</keyword>
<evidence type="ECO:0000313" key="1">
    <source>
        <dbReference type="EMBL" id="SEJ07103.1"/>
    </source>
</evidence>